<reference evidence="2" key="1">
    <citation type="submission" date="2008-05" db="EMBL/GenBank/DDBJ databases">
        <title>Complete sequence of Shigella boydii serotype 18 strain BS512.</title>
        <authorList>
            <person name="Rasko D.A."/>
            <person name="Rosovitz M."/>
            <person name="Maurelli A.T."/>
            <person name="Myers G."/>
            <person name="Seshadri R."/>
            <person name="Cer R."/>
            <person name="Jiang L."/>
            <person name="Ravel J."/>
            <person name="Sebastian Y."/>
        </authorList>
    </citation>
    <scope>NUCLEOTIDE SEQUENCE [LARGE SCALE GENOMIC DNA]</scope>
    <source>
        <strain evidence="2">CDC 3083-94 / BS512</strain>
    </source>
</reference>
<keyword evidence="2" id="KW-1185">Reference proteome</keyword>
<dbReference type="AlphaFoldDB" id="B2TYE6"/>
<dbReference type="RefSeq" id="WP_000862897.1">
    <property type="nucleotide sequence ID" value="NC_010658.1"/>
</dbReference>
<dbReference type="STRING" id="344609.SbBS512_E1198"/>
<dbReference type="CDD" id="cd11579">
    <property type="entry name" value="Glyco_tran_WbsX"/>
    <property type="match status" value="1"/>
</dbReference>
<dbReference type="Gene3D" id="3.20.20.80">
    <property type="entry name" value="Glycosidases"/>
    <property type="match status" value="1"/>
</dbReference>
<dbReference type="Pfam" id="PF14307">
    <property type="entry name" value="Glyco_tran_WbsX"/>
    <property type="match status" value="1"/>
</dbReference>
<proteinExistence type="predicted"/>
<dbReference type="Proteomes" id="UP000001030">
    <property type="component" value="Chromosome"/>
</dbReference>
<dbReference type="InterPro" id="IPR032719">
    <property type="entry name" value="WbsX"/>
</dbReference>
<organism evidence="1 2">
    <name type="scientific">Shigella boydii serotype 18 (strain CDC 3083-94 / BS512)</name>
    <dbReference type="NCBI Taxonomy" id="344609"/>
    <lineage>
        <taxon>Bacteria</taxon>
        <taxon>Pseudomonadati</taxon>
        <taxon>Pseudomonadota</taxon>
        <taxon>Gammaproteobacteria</taxon>
        <taxon>Enterobacterales</taxon>
        <taxon>Enterobacteriaceae</taxon>
        <taxon>Shigella</taxon>
    </lineage>
</organism>
<evidence type="ECO:0000313" key="2">
    <source>
        <dbReference type="Proteomes" id="UP000001030"/>
    </source>
</evidence>
<protein>
    <submittedName>
        <fullName evidence="1">WbwX</fullName>
    </submittedName>
</protein>
<dbReference type="PANTHER" id="PTHR41244">
    <property type="entry name" value="RHAMNAN SYNTHESIS F"/>
    <property type="match status" value="1"/>
</dbReference>
<sequence>MKVIAFYLPQYHVIPENDKWWGEGFTEWTNVKRAVPLFSGHNQPRIPLNNNYYNLLDKNTLIWQAGLANQYKIGAMCFYHYWFLGKQLLEKPAEILLENKEINMPFLFSWANEPWTRAWDGSHRNVLMPQSYGTEADWEKHFNYLKPFFEDERYLKHDGKPIFIIYRTANFALCNEWISCWRELSKNTSFKDIHFVSSYTSFENDPRKLDFDAHLYFEPMCTVGHNLGYFNKKIKKINARLKRVINQKFGTTYVENTLQYDYLWEKILKKKINKTQYPGAFVDWDNSARKKSRALVIHGGSPKKFGLYLDKLYKRSIENNCPFLFINAWNEWAEGTYLEPDEKNKYSYLEELKKVIEKYEV</sequence>
<dbReference type="HOGENOM" id="CLU_038570_0_0_6"/>
<dbReference type="KEGG" id="sbc:SbBS512_E1198"/>
<gene>
    <name evidence="1" type="ordered locus">SbBS512_E1198</name>
</gene>
<name>B2TYE6_SHIB3</name>
<evidence type="ECO:0000313" key="1">
    <source>
        <dbReference type="EMBL" id="ACD08403.1"/>
    </source>
</evidence>
<accession>B2TYE6</accession>
<dbReference type="PANTHER" id="PTHR41244:SF1">
    <property type="entry name" value="GLYCOSYLTRANSFERASE"/>
    <property type="match status" value="1"/>
</dbReference>
<dbReference type="EMBL" id="CP001063">
    <property type="protein sequence ID" value="ACD08403.1"/>
    <property type="molecule type" value="Genomic_DNA"/>
</dbReference>